<organism evidence="5 6">
    <name type="scientific">Fistulifera solaris</name>
    <name type="common">Oleaginous diatom</name>
    <dbReference type="NCBI Taxonomy" id="1519565"/>
    <lineage>
        <taxon>Eukaryota</taxon>
        <taxon>Sar</taxon>
        <taxon>Stramenopiles</taxon>
        <taxon>Ochrophyta</taxon>
        <taxon>Bacillariophyta</taxon>
        <taxon>Bacillariophyceae</taxon>
        <taxon>Bacillariophycidae</taxon>
        <taxon>Naviculales</taxon>
        <taxon>Naviculaceae</taxon>
        <taxon>Fistulifera</taxon>
    </lineage>
</organism>
<dbReference type="PROSITE" id="PS50005">
    <property type="entry name" value="TPR"/>
    <property type="match status" value="1"/>
</dbReference>
<dbReference type="AlphaFoldDB" id="A0A1Z5K4A7"/>
<comment type="caution">
    <text evidence="5">The sequence shown here is derived from an EMBL/GenBank/DDBJ whole genome shotgun (WGS) entry which is preliminary data.</text>
</comment>
<feature type="compositionally biased region" description="Low complexity" evidence="4">
    <location>
        <begin position="82"/>
        <end position="91"/>
    </location>
</feature>
<dbReference type="Gene3D" id="1.25.40.10">
    <property type="entry name" value="Tetratricopeptide repeat domain"/>
    <property type="match status" value="2"/>
</dbReference>
<evidence type="ECO:0000313" key="5">
    <source>
        <dbReference type="EMBL" id="GAX21046.1"/>
    </source>
</evidence>
<name>A0A1Z5K4A7_FISSO</name>
<dbReference type="SUPFAM" id="SSF48452">
    <property type="entry name" value="TPR-like"/>
    <property type="match status" value="1"/>
</dbReference>
<dbReference type="SMART" id="SM00028">
    <property type="entry name" value="TPR"/>
    <property type="match status" value="4"/>
</dbReference>
<keyword evidence="6" id="KW-1185">Reference proteome</keyword>
<gene>
    <name evidence="5" type="ORF">FisN_1Lh282</name>
</gene>
<feature type="repeat" description="TPR" evidence="3">
    <location>
        <begin position="201"/>
        <end position="234"/>
    </location>
</feature>
<evidence type="ECO:0000256" key="1">
    <source>
        <dbReference type="ARBA" id="ARBA00022737"/>
    </source>
</evidence>
<keyword evidence="1" id="KW-0677">Repeat</keyword>
<dbReference type="Proteomes" id="UP000198406">
    <property type="component" value="Unassembled WGS sequence"/>
</dbReference>
<accession>A0A1Z5K4A7</accession>
<dbReference type="InterPro" id="IPR019734">
    <property type="entry name" value="TPR_rpt"/>
</dbReference>
<evidence type="ECO:0000256" key="2">
    <source>
        <dbReference type="ARBA" id="ARBA00022803"/>
    </source>
</evidence>
<evidence type="ECO:0000256" key="3">
    <source>
        <dbReference type="PROSITE-ProRule" id="PRU00339"/>
    </source>
</evidence>
<sequence length="495" mass="55322">MNASEVEGAQSVQRNTKPKENQQDSSVVLGTMKVSSLFERNKTEAEIPRDQSTPAGKQSAEKKEDNKEWKKAISEDVEDDVSSAVSDISASTEGDVRDQGESLDERSETFQRFEKTLRAKHTKACKAMSSGAYKKALTEFESILSDLLGRYGERHERIGAALHNVAIANLRAGSLDDAMDAIEEAIKIRSRALGRSHPRVADSLVELGIILLSMDENEDALKVFERALKLRREERDESFAQEDIDESNLKIAKVLNNIGCVNFEAGSFGDARRSFDDAIELQKTVFKSWINLVCGVDGNSPGILTMASTMCNKAYVEIEQDRFTEAIALLEESLKIQRSVLGTDNKLVQSTLDNLGYAYFMLAKPVKALNAYENIWSAMRGSKDCLEEKLDIVKKMVICHISLEQWTLAFPLLETMEDMQRELDPEAVEFQRIQKLMGEVNYQIFKLPSLSSATNRALGCAVCMGPDEEDICMDHWVIEKPDNTSKMSGHRVTHA</sequence>
<dbReference type="EMBL" id="BDSP01000153">
    <property type="protein sequence ID" value="GAX21046.1"/>
    <property type="molecule type" value="Genomic_DNA"/>
</dbReference>
<evidence type="ECO:0000256" key="4">
    <source>
        <dbReference type="SAM" id="MobiDB-lite"/>
    </source>
</evidence>
<evidence type="ECO:0000313" key="6">
    <source>
        <dbReference type="Proteomes" id="UP000198406"/>
    </source>
</evidence>
<evidence type="ECO:0008006" key="7">
    <source>
        <dbReference type="Google" id="ProtNLM"/>
    </source>
</evidence>
<dbReference type="PANTHER" id="PTHR45641">
    <property type="entry name" value="TETRATRICOPEPTIDE REPEAT PROTEIN (AFU_ORTHOLOGUE AFUA_6G03870)"/>
    <property type="match status" value="1"/>
</dbReference>
<keyword evidence="2 3" id="KW-0802">TPR repeat</keyword>
<protein>
    <recommendedName>
        <fullName evidence="7">Kinesin light chain</fullName>
    </recommendedName>
</protein>
<feature type="compositionally biased region" description="Basic and acidic residues" evidence="4">
    <location>
        <begin position="94"/>
        <end position="107"/>
    </location>
</feature>
<dbReference type="InterPro" id="IPR011990">
    <property type="entry name" value="TPR-like_helical_dom_sf"/>
</dbReference>
<feature type="compositionally biased region" description="Basic and acidic residues" evidence="4">
    <location>
        <begin position="39"/>
        <end position="49"/>
    </location>
</feature>
<dbReference type="PANTHER" id="PTHR45641:SF19">
    <property type="entry name" value="NEPHROCYSTIN-3"/>
    <property type="match status" value="1"/>
</dbReference>
<dbReference type="Pfam" id="PF13424">
    <property type="entry name" value="TPR_12"/>
    <property type="match status" value="2"/>
</dbReference>
<dbReference type="OrthoDB" id="626167at2759"/>
<dbReference type="InParanoid" id="A0A1Z5K4A7"/>
<reference evidence="5 6" key="1">
    <citation type="journal article" date="2015" name="Plant Cell">
        <title>Oil accumulation by the oleaginous diatom Fistulifera solaris as revealed by the genome and transcriptome.</title>
        <authorList>
            <person name="Tanaka T."/>
            <person name="Maeda Y."/>
            <person name="Veluchamy A."/>
            <person name="Tanaka M."/>
            <person name="Abida H."/>
            <person name="Marechal E."/>
            <person name="Bowler C."/>
            <person name="Muto M."/>
            <person name="Sunaga Y."/>
            <person name="Tanaka M."/>
            <person name="Yoshino T."/>
            <person name="Taniguchi T."/>
            <person name="Fukuda Y."/>
            <person name="Nemoto M."/>
            <person name="Matsumoto M."/>
            <person name="Wong P.S."/>
            <person name="Aburatani S."/>
            <person name="Fujibuchi W."/>
        </authorList>
    </citation>
    <scope>NUCLEOTIDE SEQUENCE [LARGE SCALE GENOMIC DNA]</scope>
    <source>
        <strain evidence="5 6">JPCC DA0580</strain>
    </source>
</reference>
<feature type="region of interest" description="Disordered" evidence="4">
    <location>
        <begin position="1"/>
        <end position="107"/>
    </location>
</feature>
<feature type="compositionally biased region" description="Basic and acidic residues" evidence="4">
    <location>
        <begin position="59"/>
        <end position="74"/>
    </location>
</feature>
<proteinExistence type="predicted"/>